<proteinExistence type="predicted"/>
<keyword evidence="1" id="KW-0472">Membrane</keyword>
<organism evidence="2 3">
    <name type="scientific">Sphingomonas psychrotolerans</name>
    <dbReference type="NCBI Taxonomy" id="1327635"/>
    <lineage>
        <taxon>Bacteria</taxon>
        <taxon>Pseudomonadati</taxon>
        <taxon>Pseudomonadota</taxon>
        <taxon>Alphaproteobacteria</taxon>
        <taxon>Sphingomonadales</taxon>
        <taxon>Sphingomonadaceae</taxon>
        <taxon>Sphingomonas</taxon>
    </lineage>
</organism>
<keyword evidence="1" id="KW-0812">Transmembrane</keyword>
<feature type="transmembrane region" description="Helical" evidence="1">
    <location>
        <begin position="108"/>
        <end position="131"/>
    </location>
</feature>
<dbReference type="OrthoDB" id="7558568at2"/>
<dbReference type="AlphaFoldDB" id="A0A2K8MA71"/>
<name>A0A2K8MA71_9SPHN</name>
<evidence type="ECO:0000313" key="2">
    <source>
        <dbReference type="EMBL" id="ATY30782.1"/>
    </source>
</evidence>
<evidence type="ECO:0000256" key="1">
    <source>
        <dbReference type="SAM" id="Phobius"/>
    </source>
</evidence>
<evidence type="ECO:0000313" key="3">
    <source>
        <dbReference type="Proteomes" id="UP000229081"/>
    </source>
</evidence>
<dbReference type="Proteomes" id="UP000229081">
    <property type="component" value="Chromosome"/>
</dbReference>
<feature type="transmembrane region" description="Helical" evidence="1">
    <location>
        <begin position="81"/>
        <end position="102"/>
    </location>
</feature>
<dbReference type="EMBL" id="CP024923">
    <property type="protein sequence ID" value="ATY30782.1"/>
    <property type="molecule type" value="Genomic_DNA"/>
</dbReference>
<reference evidence="2 3" key="1">
    <citation type="submission" date="2017-11" db="EMBL/GenBank/DDBJ databases">
        <title>Complete genome sequence of Sphingomonas sp. Strain Cra20, a psychrotolerant potential plant growth promoting rhizobacteria.</title>
        <authorList>
            <person name="Luo Y."/>
        </authorList>
    </citation>
    <scope>NUCLEOTIDE SEQUENCE [LARGE SCALE GENOMIC DNA]</scope>
    <source>
        <strain evidence="2 3">Cra20</strain>
    </source>
</reference>
<accession>A0A2K8MA71</accession>
<keyword evidence="1" id="KW-1133">Transmembrane helix</keyword>
<keyword evidence="3" id="KW-1185">Reference proteome</keyword>
<feature type="transmembrane region" description="Helical" evidence="1">
    <location>
        <begin position="138"/>
        <end position="159"/>
    </location>
</feature>
<gene>
    <name evidence="2" type="ORF">CVN68_01210</name>
</gene>
<sequence length="199" mass="21567">MSDIAILDDDEREYHSPFDLALNPAALETFKWLVLGHVLYVVGLAMVVYFHVPNGAVWITPLFGLPFVWHERHHRGAVKALVFFGGFALMHYVALMTVSGISDDGVGFLRGFVGGAIGGGGCLLLCAIFGLLRKGSSLTFEAFGTVLLGAVGSFCVYMYLTTGATGDSFASDVVQPLKIYTPWQIVFAYVLARVLRPLS</sequence>
<dbReference type="KEGG" id="sphc:CVN68_01210"/>
<protein>
    <submittedName>
        <fullName evidence="2">Uncharacterized protein</fullName>
    </submittedName>
</protein>
<feature type="transmembrane region" description="Helical" evidence="1">
    <location>
        <begin position="38"/>
        <end position="69"/>
    </location>
</feature>
<dbReference type="RefSeq" id="WP_100280594.1">
    <property type="nucleotide sequence ID" value="NZ_CP024923.1"/>
</dbReference>